<accession>A0AAW5HUK3</accession>
<evidence type="ECO:0000313" key="2">
    <source>
        <dbReference type="EMBL" id="MCO6395004.1"/>
    </source>
</evidence>
<dbReference type="RefSeq" id="WP_071573611.1">
    <property type="nucleotide sequence ID" value="NZ_JAEUWV010000013.1"/>
</dbReference>
<dbReference type="AlphaFoldDB" id="A0AAW5HUK3"/>
<dbReference type="EMBL" id="JAEUWV010000013">
    <property type="protein sequence ID" value="MCO6395004.1"/>
    <property type="molecule type" value="Genomic_DNA"/>
</dbReference>
<evidence type="ECO:0008006" key="4">
    <source>
        <dbReference type="Google" id="ProtNLM"/>
    </source>
</evidence>
<dbReference type="PANTHER" id="PTHR35007">
    <property type="entry name" value="INTEGRAL MEMBRANE PROTEIN-RELATED"/>
    <property type="match status" value="1"/>
</dbReference>
<organism evidence="2 3">
    <name type="scientific">Corynebacterium lipophilum</name>
    <dbReference type="NCBI Taxonomy" id="2804918"/>
    <lineage>
        <taxon>Bacteria</taxon>
        <taxon>Bacillati</taxon>
        <taxon>Actinomycetota</taxon>
        <taxon>Actinomycetes</taxon>
        <taxon>Mycobacteriales</taxon>
        <taxon>Corynebacteriaceae</taxon>
        <taxon>Corynebacterium</taxon>
    </lineage>
</organism>
<keyword evidence="1" id="KW-0812">Transmembrane</keyword>
<dbReference type="Proteomes" id="UP001205920">
    <property type="component" value="Unassembled WGS sequence"/>
</dbReference>
<keyword evidence="1" id="KW-1133">Transmembrane helix</keyword>
<comment type="caution">
    <text evidence="2">The sequence shown here is derived from an EMBL/GenBank/DDBJ whole genome shotgun (WGS) entry which is preliminary data.</text>
</comment>
<reference evidence="2 3" key="1">
    <citation type="submission" date="2021-01" db="EMBL/GenBank/DDBJ databases">
        <title>Identification and Characterization of Corynebacterium sp.</title>
        <authorList>
            <person name="Luo Q."/>
            <person name="Qu P."/>
            <person name="Chen Q."/>
        </authorList>
    </citation>
    <scope>NUCLEOTIDE SEQUENCE [LARGE SCALE GENOMIC DNA]</scope>
    <source>
        <strain evidence="2 3">MC-18</strain>
    </source>
</reference>
<protein>
    <recommendedName>
        <fullName evidence="4">Type II secretion system protein GspF domain-containing protein</fullName>
    </recommendedName>
</protein>
<feature type="transmembrane region" description="Helical" evidence="1">
    <location>
        <begin position="215"/>
        <end position="238"/>
    </location>
</feature>
<sequence>MTYLFAFAACVAWTGGVPARRIRPRAVSWGWVPPVALAVALLVIVTDRAAVVIAAALAGATVLYAYSRRRAEQALVRRQEAASQFLGHISASLQAGSSLLDATLRATDQLPDTTPTDLRADASLFCHVLRTGDAAGLRTPELSRVEALWRVGVQRGVPIASLVTAAREEIDAALRHRAATAAALAGPKTSAVVLSLLPLAGIGMGAAMGARPLHFLAATNLGGVLLIVGTALVGAGFCTSQRIIERATQ</sequence>
<feature type="transmembrane region" description="Helical" evidence="1">
    <location>
        <begin position="191"/>
        <end position="209"/>
    </location>
</feature>
<evidence type="ECO:0000313" key="3">
    <source>
        <dbReference type="Proteomes" id="UP001205920"/>
    </source>
</evidence>
<proteinExistence type="predicted"/>
<keyword evidence="3" id="KW-1185">Reference proteome</keyword>
<name>A0AAW5HUK3_9CORY</name>
<evidence type="ECO:0000256" key="1">
    <source>
        <dbReference type="SAM" id="Phobius"/>
    </source>
</evidence>
<feature type="transmembrane region" description="Helical" evidence="1">
    <location>
        <begin position="35"/>
        <end position="66"/>
    </location>
</feature>
<gene>
    <name evidence="2" type="ORF">JMN37_08485</name>
</gene>
<dbReference type="PANTHER" id="PTHR35007:SF4">
    <property type="entry name" value="CONSERVED TRANSMEMBRANE PROTEIN-RELATED"/>
    <property type="match status" value="1"/>
</dbReference>
<keyword evidence="1" id="KW-0472">Membrane</keyword>